<dbReference type="Proteomes" id="UP000011083">
    <property type="component" value="Unassembled WGS sequence"/>
</dbReference>
<organism evidence="12 13">
    <name type="scientific">Acanthamoeba castellanii (strain ATCC 30010 / Neff)</name>
    <dbReference type="NCBI Taxonomy" id="1257118"/>
    <lineage>
        <taxon>Eukaryota</taxon>
        <taxon>Amoebozoa</taxon>
        <taxon>Discosea</taxon>
        <taxon>Longamoebia</taxon>
        <taxon>Centramoebida</taxon>
        <taxon>Acanthamoebidae</taxon>
        <taxon>Acanthamoeba</taxon>
    </lineage>
</organism>
<dbReference type="RefSeq" id="XP_004339227.1">
    <property type="nucleotide sequence ID" value="XM_004339179.1"/>
</dbReference>
<comment type="similarity">
    <text evidence="2 11">Belongs to the mitochondrial carrier (TC 2.A.29) family.</text>
</comment>
<dbReference type="KEGG" id="acan:ACA1_058800"/>
<name>L8GVG8_ACACF</name>
<evidence type="ECO:0000256" key="9">
    <source>
        <dbReference type="ARBA" id="ARBA00023136"/>
    </source>
</evidence>
<dbReference type="VEuPathDB" id="AmoebaDB:ACA1_058800"/>
<dbReference type="STRING" id="1257118.L8GVG8"/>
<dbReference type="PROSITE" id="PS50920">
    <property type="entry name" value="SOLCAR"/>
    <property type="match status" value="3"/>
</dbReference>
<dbReference type="Pfam" id="PF00153">
    <property type="entry name" value="Mito_carr"/>
    <property type="match status" value="3"/>
</dbReference>
<evidence type="ECO:0000313" key="13">
    <source>
        <dbReference type="Proteomes" id="UP000011083"/>
    </source>
</evidence>
<evidence type="ECO:0000256" key="1">
    <source>
        <dbReference type="ARBA" id="ARBA00004448"/>
    </source>
</evidence>
<evidence type="ECO:0000256" key="3">
    <source>
        <dbReference type="ARBA" id="ARBA00022448"/>
    </source>
</evidence>
<evidence type="ECO:0000313" key="12">
    <source>
        <dbReference type="EMBL" id="ELR17214.1"/>
    </source>
</evidence>
<keyword evidence="5" id="KW-0677">Repeat</keyword>
<sequence>METQRAYSPVGASNLPFHKQVMAGALAGLCEVLCMYPLDVVKTRFQLQTAAEARYSSVLGTFRDIIKTEGFSKLYRGIASPIMAEAPKRAMKFSMNEQYKKLFTNASGQLSGPGHVAAGGCAGMTEALVNCPFELVKVRMQARSNAGLYKNTWHAARSVIQTEGALTLYRGFGSMLWRNGVWNGAYFGIIQQVKRLLPVWSSERGQLATNFTAGTISGLIATMLNTPFDVVKSRIQNTLPGQPRRYTYTLPALATVAREEGFAALYKGFVPKVLRLAPGGGIMLVAFDFFARIL</sequence>
<feature type="repeat" description="Solcar" evidence="10">
    <location>
        <begin position="15"/>
        <end position="102"/>
    </location>
</feature>
<keyword evidence="6" id="KW-0999">Mitochondrion inner membrane</keyword>
<keyword evidence="3 11" id="KW-0813">Transport</keyword>
<evidence type="ECO:0000256" key="7">
    <source>
        <dbReference type="ARBA" id="ARBA00022989"/>
    </source>
</evidence>
<dbReference type="GeneID" id="14918321"/>
<evidence type="ECO:0000256" key="2">
    <source>
        <dbReference type="ARBA" id="ARBA00006375"/>
    </source>
</evidence>
<keyword evidence="7" id="KW-1133">Transmembrane helix</keyword>
<dbReference type="PANTHER" id="PTHR46356:SF1">
    <property type="entry name" value="MITOCHONDRIAL 2-OXODICARBOXYLATE CARRIER"/>
    <property type="match status" value="1"/>
</dbReference>
<evidence type="ECO:0000256" key="6">
    <source>
        <dbReference type="ARBA" id="ARBA00022792"/>
    </source>
</evidence>
<dbReference type="GO" id="GO:0005743">
    <property type="term" value="C:mitochondrial inner membrane"/>
    <property type="evidence" value="ECO:0007669"/>
    <property type="project" value="UniProtKB-SubCell"/>
</dbReference>
<protein>
    <submittedName>
        <fullName evidence="12">Mitochondrial 2oxodicarboxylate carrier 1, putative</fullName>
    </submittedName>
</protein>
<feature type="repeat" description="Solcar" evidence="10">
    <location>
        <begin position="110"/>
        <end position="196"/>
    </location>
</feature>
<keyword evidence="13" id="KW-1185">Reference proteome</keyword>
<comment type="subcellular location">
    <subcellularLocation>
        <location evidence="1">Mitochondrion inner membrane</location>
        <topology evidence="1">Multi-pass membrane protein</topology>
    </subcellularLocation>
</comment>
<dbReference type="GO" id="GO:0055085">
    <property type="term" value="P:transmembrane transport"/>
    <property type="evidence" value="ECO:0007669"/>
    <property type="project" value="InterPro"/>
</dbReference>
<proteinExistence type="inferred from homology"/>
<evidence type="ECO:0000256" key="8">
    <source>
        <dbReference type="ARBA" id="ARBA00023128"/>
    </source>
</evidence>
<reference evidence="12 13" key="1">
    <citation type="journal article" date="2013" name="Genome Biol.">
        <title>Genome of Acanthamoeba castellanii highlights extensive lateral gene transfer and early evolution of tyrosine kinase signaling.</title>
        <authorList>
            <person name="Clarke M."/>
            <person name="Lohan A.J."/>
            <person name="Liu B."/>
            <person name="Lagkouvardos I."/>
            <person name="Roy S."/>
            <person name="Zafar N."/>
            <person name="Bertelli C."/>
            <person name="Schilde C."/>
            <person name="Kianianmomeni A."/>
            <person name="Burglin T.R."/>
            <person name="Frech C."/>
            <person name="Turcotte B."/>
            <person name="Kopec K.O."/>
            <person name="Synnott J.M."/>
            <person name="Choo C."/>
            <person name="Paponov I."/>
            <person name="Finkler A."/>
            <person name="Soon Heng Tan C."/>
            <person name="Hutchins A.P."/>
            <person name="Weinmeier T."/>
            <person name="Rattei T."/>
            <person name="Chu J.S."/>
            <person name="Gimenez G."/>
            <person name="Irimia M."/>
            <person name="Rigden D.J."/>
            <person name="Fitzpatrick D.A."/>
            <person name="Lorenzo-Morales J."/>
            <person name="Bateman A."/>
            <person name="Chiu C.H."/>
            <person name="Tang P."/>
            <person name="Hegemann P."/>
            <person name="Fromm H."/>
            <person name="Raoult D."/>
            <person name="Greub G."/>
            <person name="Miranda-Saavedra D."/>
            <person name="Chen N."/>
            <person name="Nash P."/>
            <person name="Ginger M.L."/>
            <person name="Horn M."/>
            <person name="Schaap P."/>
            <person name="Caler L."/>
            <person name="Loftus B."/>
        </authorList>
    </citation>
    <scope>NUCLEOTIDE SEQUENCE [LARGE SCALE GENOMIC DNA]</scope>
    <source>
        <strain evidence="12 13">Neff</strain>
    </source>
</reference>
<keyword evidence="9 10" id="KW-0472">Membrane</keyword>
<dbReference type="OrthoDB" id="434783at2759"/>
<dbReference type="OMA" id="LPFQYQF"/>
<dbReference type="SUPFAM" id="SSF103506">
    <property type="entry name" value="Mitochondrial carrier"/>
    <property type="match status" value="1"/>
</dbReference>
<keyword evidence="8" id="KW-0496">Mitochondrion</keyword>
<dbReference type="PANTHER" id="PTHR46356">
    <property type="entry name" value="MITOCHONDRIAL 2-OXODICARBOXYLATE CARRIER"/>
    <property type="match status" value="1"/>
</dbReference>
<evidence type="ECO:0000256" key="5">
    <source>
        <dbReference type="ARBA" id="ARBA00022737"/>
    </source>
</evidence>
<dbReference type="InterPro" id="IPR023395">
    <property type="entry name" value="MCP_dom_sf"/>
</dbReference>
<evidence type="ECO:0000256" key="4">
    <source>
        <dbReference type="ARBA" id="ARBA00022692"/>
    </source>
</evidence>
<accession>L8GVG8</accession>
<dbReference type="AlphaFoldDB" id="L8GVG8"/>
<keyword evidence="4 10" id="KW-0812">Transmembrane</keyword>
<dbReference type="InterPro" id="IPR051752">
    <property type="entry name" value="Mito_2-oxodicarb_carrier"/>
</dbReference>
<dbReference type="InterPro" id="IPR002067">
    <property type="entry name" value="MCP"/>
</dbReference>
<dbReference type="PRINTS" id="PR00926">
    <property type="entry name" value="MITOCARRIER"/>
</dbReference>
<dbReference type="Gene3D" id="1.50.40.10">
    <property type="entry name" value="Mitochondrial carrier domain"/>
    <property type="match status" value="1"/>
</dbReference>
<evidence type="ECO:0000256" key="10">
    <source>
        <dbReference type="PROSITE-ProRule" id="PRU00282"/>
    </source>
</evidence>
<evidence type="ECO:0000256" key="11">
    <source>
        <dbReference type="RuleBase" id="RU000488"/>
    </source>
</evidence>
<dbReference type="InterPro" id="IPR018108">
    <property type="entry name" value="MCP_transmembrane"/>
</dbReference>
<feature type="repeat" description="Solcar" evidence="10">
    <location>
        <begin position="205"/>
        <end position="293"/>
    </location>
</feature>
<gene>
    <name evidence="12" type="ORF">ACA1_058800</name>
</gene>
<dbReference type="EMBL" id="KB007974">
    <property type="protein sequence ID" value="ELR17214.1"/>
    <property type="molecule type" value="Genomic_DNA"/>
</dbReference>